<accession>A0AAW1SV85</accession>
<gene>
    <name evidence="5" type="ORF">WJX84_004664</name>
</gene>
<proteinExistence type="predicted"/>
<evidence type="ECO:0000313" key="5">
    <source>
        <dbReference type="EMBL" id="KAK9857233.1"/>
    </source>
</evidence>
<keyword evidence="6" id="KW-1185">Reference proteome</keyword>
<evidence type="ECO:0000259" key="4">
    <source>
        <dbReference type="Pfam" id="PF02668"/>
    </source>
</evidence>
<protein>
    <recommendedName>
        <fullName evidence="4">TauD/TfdA-like domain-containing protein</fullName>
    </recommendedName>
</protein>
<name>A0AAW1SV85_9CHLO</name>
<dbReference type="AlphaFoldDB" id="A0AAW1SV85"/>
<sequence length="421" mass="46606">MIFASSRLLTSNVESFQTSPACSLVVAGREPSQHDRSTATRRGSDSRSGPKAVAERAQANSTVTAVEPSELTSASNLALRQGVSAWYASDFQSPDTFTYHLTPKDIAELEAAANGVEHKETKDITKSDFPLPTFGPKLEALREEVVNGRGFYLIQGLPVVTYSVAKSVLIYWGMGLYWGHAVSQNAKGHLIGHVKDIDLPGGHKDPVNRVYATHGAQPYHCDPADVVGLLCLKQAKSGGLSSWASSVTAHNELLRRRPDLAEVMTQGWFLDRKNEVPPGKDPWFVVPPFNYHEGKLAIFYENGFYQSAERHEQVPKLTQQQHEAISVFDEIASSDKLRLDYVLQPGDIQLLHNHQIVHTRSEYEDFEDPAERRHLLRIWVAPPDGWPLPEAFAERYGSTTIGERGGICVPGYAPRIALEAD</sequence>
<dbReference type="Proteomes" id="UP001485043">
    <property type="component" value="Unassembled WGS sequence"/>
</dbReference>
<dbReference type="InterPro" id="IPR003819">
    <property type="entry name" value="TauD/TfdA-like"/>
</dbReference>
<evidence type="ECO:0000256" key="2">
    <source>
        <dbReference type="ARBA" id="ARBA00023194"/>
    </source>
</evidence>
<feature type="compositionally biased region" description="Basic and acidic residues" evidence="3">
    <location>
        <begin position="31"/>
        <end position="45"/>
    </location>
</feature>
<dbReference type="PANTHER" id="PTHR10696">
    <property type="entry name" value="GAMMA-BUTYROBETAINE HYDROXYLASE-RELATED"/>
    <property type="match status" value="1"/>
</dbReference>
<feature type="compositionally biased region" description="Polar residues" evidence="3">
    <location>
        <begin position="58"/>
        <end position="67"/>
    </location>
</feature>
<dbReference type="Gene3D" id="3.60.130.10">
    <property type="entry name" value="Clavaminate synthase-like"/>
    <property type="match status" value="1"/>
</dbReference>
<dbReference type="InterPro" id="IPR042098">
    <property type="entry name" value="TauD-like_sf"/>
</dbReference>
<dbReference type="InterPro" id="IPR050411">
    <property type="entry name" value="AlphaKG_dependent_hydroxylases"/>
</dbReference>
<evidence type="ECO:0000256" key="3">
    <source>
        <dbReference type="SAM" id="MobiDB-lite"/>
    </source>
</evidence>
<dbReference type="EMBL" id="JALJOV010000975">
    <property type="protein sequence ID" value="KAK9857233.1"/>
    <property type="molecule type" value="Genomic_DNA"/>
</dbReference>
<organism evidence="5 6">
    <name type="scientific">Apatococcus fuscideae</name>
    <dbReference type="NCBI Taxonomy" id="2026836"/>
    <lineage>
        <taxon>Eukaryota</taxon>
        <taxon>Viridiplantae</taxon>
        <taxon>Chlorophyta</taxon>
        <taxon>core chlorophytes</taxon>
        <taxon>Trebouxiophyceae</taxon>
        <taxon>Chlorellales</taxon>
        <taxon>Chlorellaceae</taxon>
        <taxon>Apatococcus</taxon>
    </lineage>
</organism>
<dbReference type="GO" id="GO:0017000">
    <property type="term" value="P:antibiotic biosynthetic process"/>
    <property type="evidence" value="ECO:0007669"/>
    <property type="project" value="UniProtKB-KW"/>
</dbReference>
<evidence type="ECO:0000256" key="1">
    <source>
        <dbReference type="ARBA" id="ARBA00023002"/>
    </source>
</evidence>
<feature type="domain" description="TauD/TfdA-like" evidence="4">
    <location>
        <begin position="123"/>
        <end position="379"/>
    </location>
</feature>
<reference evidence="5 6" key="1">
    <citation type="journal article" date="2024" name="Nat. Commun.">
        <title>Phylogenomics reveals the evolutionary origins of lichenization in chlorophyte algae.</title>
        <authorList>
            <person name="Puginier C."/>
            <person name="Libourel C."/>
            <person name="Otte J."/>
            <person name="Skaloud P."/>
            <person name="Haon M."/>
            <person name="Grisel S."/>
            <person name="Petersen M."/>
            <person name="Berrin J.G."/>
            <person name="Delaux P.M."/>
            <person name="Dal Grande F."/>
            <person name="Keller J."/>
        </authorList>
    </citation>
    <scope>NUCLEOTIDE SEQUENCE [LARGE SCALE GENOMIC DNA]</scope>
    <source>
        <strain evidence="5 6">SAG 2523</strain>
    </source>
</reference>
<feature type="region of interest" description="Disordered" evidence="3">
    <location>
        <begin position="26"/>
        <end position="67"/>
    </location>
</feature>
<keyword evidence="1" id="KW-0560">Oxidoreductase</keyword>
<comment type="caution">
    <text evidence="5">The sequence shown here is derived from an EMBL/GenBank/DDBJ whole genome shotgun (WGS) entry which is preliminary data.</text>
</comment>
<evidence type="ECO:0000313" key="6">
    <source>
        <dbReference type="Proteomes" id="UP001485043"/>
    </source>
</evidence>
<keyword evidence="2" id="KW-0045">Antibiotic biosynthesis</keyword>
<dbReference type="PANTHER" id="PTHR10696:SF56">
    <property type="entry name" value="TAUD_TFDA-LIKE DOMAIN-CONTAINING PROTEIN"/>
    <property type="match status" value="1"/>
</dbReference>
<dbReference type="GO" id="GO:0016491">
    <property type="term" value="F:oxidoreductase activity"/>
    <property type="evidence" value="ECO:0007669"/>
    <property type="project" value="UniProtKB-KW"/>
</dbReference>
<dbReference type="Pfam" id="PF02668">
    <property type="entry name" value="TauD"/>
    <property type="match status" value="1"/>
</dbReference>
<dbReference type="SUPFAM" id="SSF51197">
    <property type="entry name" value="Clavaminate synthase-like"/>
    <property type="match status" value="1"/>
</dbReference>